<dbReference type="PANTHER" id="PTHR10732:SF0">
    <property type="entry name" value="40S RIBOSOMAL PROTEIN S17"/>
    <property type="match status" value="1"/>
</dbReference>
<dbReference type="PROSITE" id="PS00712">
    <property type="entry name" value="RIBOSOMAL_S17E"/>
    <property type="match status" value="1"/>
</dbReference>
<dbReference type="PANTHER" id="PTHR10732">
    <property type="entry name" value="40S RIBOSOMAL PROTEIN S17"/>
    <property type="match status" value="1"/>
</dbReference>
<keyword evidence="3" id="KW-0687">Ribonucleoprotein</keyword>
<dbReference type="InterPro" id="IPR036401">
    <property type="entry name" value="Ribosomal_eS17_sf"/>
</dbReference>
<dbReference type="GO" id="GO:1990904">
    <property type="term" value="C:ribonucleoprotein complex"/>
    <property type="evidence" value="ECO:0007669"/>
    <property type="project" value="UniProtKB-KW"/>
</dbReference>
<dbReference type="InterPro" id="IPR018273">
    <property type="entry name" value="Ribosomal_eS17_CS"/>
</dbReference>
<gene>
    <name evidence="6" type="primary">RP-S17e</name>
    <name evidence="6" type="synonym">RPS17</name>
</gene>
<dbReference type="EMBL" id="KF900878">
    <property type="protein sequence ID" value="AIF09998.1"/>
    <property type="molecule type" value="Genomic_DNA"/>
</dbReference>
<evidence type="ECO:0000256" key="3">
    <source>
        <dbReference type="ARBA" id="ARBA00023274"/>
    </source>
</evidence>
<feature type="region of interest" description="Disordered" evidence="5">
    <location>
        <begin position="68"/>
        <end position="96"/>
    </location>
</feature>
<comment type="similarity">
    <text evidence="1">Belongs to the eukaryotic ribosomal protein eS17 family.</text>
</comment>
<accession>A0A075H829</accession>
<name>A0A075H829_9ARCH</name>
<feature type="compositionally biased region" description="Polar residues" evidence="5">
    <location>
        <begin position="84"/>
        <end position="96"/>
    </location>
</feature>
<evidence type="ECO:0000256" key="2">
    <source>
        <dbReference type="ARBA" id="ARBA00022980"/>
    </source>
</evidence>
<dbReference type="SUPFAM" id="SSF116820">
    <property type="entry name" value="Rps17e-like"/>
    <property type="match status" value="1"/>
</dbReference>
<evidence type="ECO:0000256" key="4">
    <source>
        <dbReference type="ARBA" id="ARBA00035394"/>
    </source>
</evidence>
<dbReference type="GO" id="GO:0005840">
    <property type="term" value="C:ribosome"/>
    <property type="evidence" value="ECO:0007669"/>
    <property type="project" value="UniProtKB-KW"/>
</dbReference>
<dbReference type="InterPro" id="IPR001210">
    <property type="entry name" value="Ribosomal_eS17"/>
</dbReference>
<proteinExistence type="inferred from homology"/>
<protein>
    <recommendedName>
        <fullName evidence="4">30S ribosomal protein S17e</fullName>
    </recommendedName>
</protein>
<sequence length="96" mass="11037">MDRIKRLSMIVLKDNKAKFGIDFNENKNVLDSLSTISSKSLRNKVAGYITRLLKNESIELEKAENMKKQEQIEEQNEPIDLVTESVSKETLQAETH</sequence>
<dbReference type="Pfam" id="PF00833">
    <property type="entry name" value="Ribosomal_S17e"/>
    <property type="match status" value="1"/>
</dbReference>
<evidence type="ECO:0000256" key="1">
    <source>
        <dbReference type="ARBA" id="ARBA00010444"/>
    </source>
</evidence>
<evidence type="ECO:0000256" key="5">
    <source>
        <dbReference type="SAM" id="MobiDB-lite"/>
    </source>
</evidence>
<dbReference type="GO" id="GO:0003735">
    <property type="term" value="F:structural constituent of ribosome"/>
    <property type="evidence" value="ECO:0007669"/>
    <property type="project" value="InterPro"/>
</dbReference>
<reference evidence="6" key="1">
    <citation type="journal article" date="2014" name="Genome Biol. Evol.">
        <title>Pangenome evidence for extensive interdomain horizontal transfer affecting lineage core and shell genes in uncultured planktonic thaumarchaeota and euryarchaeota.</title>
        <authorList>
            <person name="Deschamps P."/>
            <person name="Zivanovic Y."/>
            <person name="Moreira D."/>
            <person name="Rodriguez-Valera F."/>
            <person name="Lopez-Garcia P."/>
        </authorList>
    </citation>
    <scope>NUCLEOTIDE SEQUENCE</scope>
</reference>
<keyword evidence="2 6" id="KW-0689">Ribosomal protein</keyword>
<evidence type="ECO:0000313" key="6">
    <source>
        <dbReference type="EMBL" id="AIF09998.1"/>
    </source>
</evidence>
<dbReference type="GO" id="GO:0006412">
    <property type="term" value="P:translation"/>
    <property type="evidence" value="ECO:0007669"/>
    <property type="project" value="InterPro"/>
</dbReference>
<dbReference type="AlphaFoldDB" id="A0A075H829"/>
<dbReference type="GO" id="GO:0005829">
    <property type="term" value="C:cytosol"/>
    <property type="evidence" value="ECO:0007669"/>
    <property type="project" value="UniProtKB-ARBA"/>
</dbReference>
<dbReference type="Gene3D" id="1.10.60.20">
    <property type="entry name" value="Ribosomal protein S17e-like"/>
    <property type="match status" value="1"/>
</dbReference>
<organism evidence="6">
    <name type="scientific">uncultured marine thaumarchaeote KM3_42_C02</name>
    <dbReference type="NCBI Taxonomy" id="1456147"/>
    <lineage>
        <taxon>Archaea</taxon>
        <taxon>Nitrososphaerota</taxon>
        <taxon>environmental samples</taxon>
    </lineage>
</organism>